<dbReference type="Pfam" id="PF00004">
    <property type="entry name" value="AAA"/>
    <property type="match status" value="1"/>
</dbReference>
<gene>
    <name evidence="5" type="ORF">GCM10010102_43770</name>
</gene>
<comment type="similarity">
    <text evidence="1">Belongs to the AAA ATPase family. RarA/MGS1/WRNIP1 subfamily.</text>
</comment>
<dbReference type="EMBL" id="BMPT01000027">
    <property type="protein sequence ID" value="GGM43533.1"/>
    <property type="molecule type" value="Genomic_DNA"/>
</dbReference>
<sequence>MVDLFDAATTDTAGTPAARASSPLAVRMRPASIDEIAGQEHLLEPGSPLRRLIEPGGSGRTAPSSVILWGPPGTGKTTLAYLVATVSGRRFVELSAVTAGVKDVRQVVEDARRRLATGGDETVLFVDEVHRFSKSQQDALLPSVENRWVTLVAATTENPSFSVNSPLLSRSLLLTLRPLETEHVRELVRRAVTDERGLGGSVELDDEATEHLLRLAGGDARKALTILEAAAGAVLSDGSVAATDGEAGAAPESEGEDGEAAVPHVGLADVERAVDVAAVRYDRDGDQHYDVVSAFIKSIRGSDVDAALHYLARMVAAGEDPRFIARRLIISAAEDVGMADPSALQTAVAAAQAVQLIGMPEGRIVLAEAVVHLATAPKSNAAYLGVDAALADVRAGRVGTVPHHLRDAHYAGAKALGHGAGYRYAHDWPHAVAPQQYLPDVLAGSRYYDPSDRGYERQVAERLERIRGILGSEDTGPAARSGPDVR</sequence>
<organism evidence="5 6">
    <name type="scientific">Promicromonospora citrea</name>
    <dbReference type="NCBI Taxonomy" id="43677"/>
    <lineage>
        <taxon>Bacteria</taxon>
        <taxon>Bacillati</taxon>
        <taxon>Actinomycetota</taxon>
        <taxon>Actinomycetes</taxon>
        <taxon>Micrococcales</taxon>
        <taxon>Promicromonosporaceae</taxon>
        <taxon>Promicromonospora</taxon>
    </lineage>
</organism>
<feature type="domain" description="AAA+ ATPase" evidence="4">
    <location>
        <begin position="62"/>
        <end position="187"/>
    </location>
</feature>
<dbReference type="InterPro" id="IPR008921">
    <property type="entry name" value="DNA_pol3_clamp-load_cplx_C"/>
</dbReference>
<evidence type="ECO:0000259" key="4">
    <source>
        <dbReference type="SMART" id="SM00382"/>
    </source>
</evidence>
<dbReference type="InterPro" id="IPR032423">
    <property type="entry name" value="AAA_assoc_2"/>
</dbReference>
<reference evidence="5" key="2">
    <citation type="submission" date="2020-09" db="EMBL/GenBank/DDBJ databases">
        <authorList>
            <person name="Sun Q."/>
            <person name="Ohkuma M."/>
        </authorList>
    </citation>
    <scope>NUCLEOTIDE SEQUENCE</scope>
    <source>
        <strain evidence="5">JCM 3051</strain>
    </source>
</reference>
<dbReference type="SUPFAM" id="SSF52540">
    <property type="entry name" value="P-loop containing nucleoside triphosphate hydrolases"/>
    <property type="match status" value="1"/>
</dbReference>
<keyword evidence="6" id="KW-1185">Reference proteome</keyword>
<dbReference type="GO" id="GO:0017116">
    <property type="term" value="F:single-stranded DNA helicase activity"/>
    <property type="evidence" value="ECO:0007669"/>
    <property type="project" value="TreeGrafter"/>
</dbReference>
<dbReference type="FunFam" id="1.20.272.10:FF:000001">
    <property type="entry name" value="Putative AAA family ATPase"/>
    <property type="match status" value="1"/>
</dbReference>
<dbReference type="SMART" id="SM00382">
    <property type="entry name" value="AAA"/>
    <property type="match status" value="1"/>
</dbReference>
<evidence type="ECO:0000313" key="6">
    <source>
        <dbReference type="Proteomes" id="UP000655589"/>
    </source>
</evidence>
<proteinExistence type="inferred from homology"/>
<dbReference type="GO" id="GO:0006261">
    <property type="term" value="P:DNA-templated DNA replication"/>
    <property type="evidence" value="ECO:0007669"/>
    <property type="project" value="TreeGrafter"/>
</dbReference>
<dbReference type="GO" id="GO:0000731">
    <property type="term" value="P:DNA synthesis involved in DNA repair"/>
    <property type="evidence" value="ECO:0007669"/>
    <property type="project" value="TreeGrafter"/>
</dbReference>
<dbReference type="PANTHER" id="PTHR13779:SF7">
    <property type="entry name" value="ATPASE WRNIP1"/>
    <property type="match status" value="1"/>
</dbReference>
<evidence type="ECO:0000256" key="1">
    <source>
        <dbReference type="ARBA" id="ARBA00008959"/>
    </source>
</evidence>
<dbReference type="SUPFAM" id="SSF48019">
    <property type="entry name" value="post-AAA+ oligomerization domain-like"/>
    <property type="match status" value="1"/>
</dbReference>
<dbReference type="Pfam" id="PF12002">
    <property type="entry name" value="MgsA_C"/>
    <property type="match status" value="1"/>
</dbReference>
<dbReference type="GO" id="GO:0003677">
    <property type="term" value="F:DNA binding"/>
    <property type="evidence" value="ECO:0007669"/>
    <property type="project" value="InterPro"/>
</dbReference>
<dbReference type="GO" id="GO:0016887">
    <property type="term" value="F:ATP hydrolysis activity"/>
    <property type="evidence" value="ECO:0007669"/>
    <property type="project" value="InterPro"/>
</dbReference>
<dbReference type="Gene3D" id="1.10.3710.10">
    <property type="entry name" value="DNA polymerase III clamp loader subunits, C-terminal domain"/>
    <property type="match status" value="1"/>
</dbReference>
<dbReference type="GO" id="GO:0008047">
    <property type="term" value="F:enzyme activator activity"/>
    <property type="evidence" value="ECO:0007669"/>
    <property type="project" value="TreeGrafter"/>
</dbReference>
<dbReference type="InterPro" id="IPR003959">
    <property type="entry name" value="ATPase_AAA_core"/>
</dbReference>
<dbReference type="Gene3D" id="3.40.50.300">
    <property type="entry name" value="P-loop containing nucleotide triphosphate hydrolases"/>
    <property type="match status" value="1"/>
</dbReference>
<dbReference type="CDD" id="cd18139">
    <property type="entry name" value="HLD_clamp_RarA"/>
    <property type="match status" value="1"/>
</dbReference>
<accession>A0A8H9L8J8</accession>
<dbReference type="Pfam" id="PF16193">
    <property type="entry name" value="AAA_assoc_2"/>
    <property type="match status" value="1"/>
</dbReference>
<keyword evidence="3" id="KW-0067">ATP-binding</keyword>
<dbReference type="Proteomes" id="UP000655589">
    <property type="component" value="Unassembled WGS sequence"/>
</dbReference>
<protein>
    <submittedName>
        <fullName evidence="5">ATPase AAA</fullName>
    </submittedName>
</protein>
<dbReference type="PANTHER" id="PTHR13779">
    <property type="entry name" value="WERNER HELICASE-INTERACTING PROTEIN 1 FAMILY MEMBER"/>
    <property type="match status" value="1"/>
</dbReference>
<dbReference type="InterPro" id="IPR051314">
    <property type="entry name" value="AAA_ATPase_RarA/MGS1/WRNIP1"/>
</dbReference>
<evidence type="ECO:0000256" key="3">
    <source>
        <dbReference type="ARBA" id="ARBA00022840"/>
    </source>
</evidence>
<dbReference type="AlphaFoldDB" id="A0A8H9L8J8"/>
<evidence type="ECO:0000256" key="2">
    <source>
        <dbReference type="ARBA" id="ARBA00022741"/>
    </source>
</evidence>
<dbReference type="FunFam" id="3.40.50.300:FF:000345">
    <property type="entry name" value="AAA family ATPase"/>
    <property type="match status" value="1"/>
</dbReference>
<dbReference type="Gene3D" id="1.20.272.10">
    <property type="match status" value="1"/>
</dbReference>
<evidence type="ECO:0000313" key="5">
    <source>
        <dbReference type="EMBL" id="GGM43533.1"/>
    </source>
</evidence>
<dbReference type="GO" id="GO:0005524">
    <property type="term" value="F:ATP binding"/>
    <property type="evidence" value="ECO:0007669"/>
    <property type="project" value="UniProtKB-KW"/>
</dbReference>
<dbReference type="InterPro" id="IPR003593">
    <property type="entry name" value="AAA+_ATPase"/>
</dbReference>
<reference evidence="5" key="1">
    <citation type="journal article" date="2014" name="Int. J. Syst. Evol. Microbiol.">
        <title>Complete genome sequence of Corynebacterium casei LMG S-19264T (=DSM 44701T), isolated from a smear-ripened cheese.</title>
        <authorList>
            <consortium name="US DOE Joint Genome Institute (JGI-PGF)"/>
            <person name="Walter F."/>
            <person name="Albersmeier A."/>
            <person name="Kalinowski J."/>
            <person name="Ruckert C."/>
        </authorList>
    </citation>
    <scope>NUCLEOTIDE SEQUENCE</scope>
    <source>
        <strain evidence="5">JCM 3051</strain>
    </source>
</reference>
<dbReference type="FunFam" id="1.10.3710.10:FF:000003">
    <property type="entry name" value="ATPase, AAA family protein"/>
    <property type="match status" value="1"/>
</dbReference>
<keyword evidence="2" id="KW-0547">Nucleotide-binding</keyword>
<comment type="caution">
    <text evidence="5">The sequence shown here is derived from an EMBL/GenBank/DDBJ whole genome shotgun (WGS) entry which is preliminary data.</text>
</comment>
<dbReference type="CDD" id="cd00009">
    <property type="entry name" value="AAA"/>
    <property type="match status" value="1"/>
</dbReference>
<dbReference type="Gene3D" id="1.10.8.60">
    <property type="match status" value="1"/>
</dbReference>
<dbReference type="InterPro" id="IPR021886">
    <property type="entry name" value="MgsA_C"/>
</dbReference>
<name>A0A8H9L8J8_9MICO</name>
<dbReference type="InterPro" id="IPR027417">
    <property type="entry name" value="P-loop_NTPase"/>
</dbReference>